<proteinExistence type="predicted"/>
<comment type="caution">
    <text evidence="1">The sequence shown here is derived from an EMBL/GenBank/DDBJ whole genome shotgun (WGS) entry which is preliminary data.</text>
</comment>
<dbReference type="Proteomes" id="UP000626092">
    <property type="component" value="Unassembled WGS sequence"/>
</dbReference>
<accession>A0A834G087</accession>
<protein>
    <submittedName>
        <fullName evidence="1">Uncharacterized protein</fullName>
    </submittedName>
</protein>
<keyword evidence="2" id="KW-1185">Reference proteome</keyword>
<reference evidence="1" key="1">
    <citation type="submission" date="2019-11" db="EMBL/GenBank/DDBJ databases">
        <authorList>
            <person name="Liu Y."/>
            <person name="Hou J."/>
            <person name="Li T.-Q."/>
            <person name="Guan C.-H."/>
            <person name="Wu X."/>
            <person name="Wu H.-Z."/>
            <person name="Ling F."/>
            <person name="Zhang R."/>
            <person name="Shi X.-G."/>
            <person name="Ren J.-P."/>
            <person name="Chen E.-F."/>
            <person name="Sun J.-M."/>
        </authorList>
    </citation>
    <scope>NUCLEOTIDE SEQUENCE</scope>
    <source>
        <strain evidence="1">Adult_tree_wgs_1</strain>
        <tissue evidence="1">Leaves</tissue>
    </source>
</reference>
<evidence type="ECO:0000313" key="2">
    <source>
        <dbReference type="Proteomes" id="UP000626092"/>
    </source>
</evidence>
<dbReference type="EMBL" id="WJXA01000013">
    <property type="protein sequence ID" value="KAF7120795.1"/>
    <property type="molecule type" value="Genomic_DNA"/>
</dbReference>
<sequence>MGSHLKRKDTVVERKRRGGREVDAEWLLGVNSVVRILDVVVQFYTKDGKSYGKRVPYAEGNNILCCTADDLRLATKLHHFLLGVPYGYLKGWKVTQIPNSGL</sequence>
<gene>
    <name evidence="1" type="ORF">RHSIM_Rhsim13G0122400</name>
</gene>
<evidence type="ECO:0000313" key="1">
    <source>
        <dbReference type="EMBL" id="KAF7120795.1"/>
    </source>
</evidence>
<name>A0A834G087_RHOSS</name>
<organism evidence="1 2">
    <name type="scientific">Rhododendron simsii</name>
    <name type="common">Sims's rhododendron</name>
    <dbReference type="NCBI Taxonomy" id="118357"/>
    <lineage>
        <taxon>Eukaryota</taxon>
        <taxon>Viridiplantae</taxon>
        <taxon>Streptophyta</taxon>
        <taxon>Embryophyta</taxon>
        <taxon>Tracheophyta</taxon>
        <taxon>Spermatophyta</taxon>
        <taxon>Magnoliopsida</taxon>
        <taxon>eudicotyledons</taxon>
        <taxon>Gunneridae</taxon>
        <taxon>Pentapetalae</taxon>
        <taxon>asterids</taxon>
        <taxon>Ericales</taxon>
        <taxon>Ericaceae</taxon>
        <taxon>Ericoideae</taxon>
        <taxon>Rhodoreae</taxon>
        <taxon>Rhododendron</taxon>
    </lineage>
</organism>
<dbReference type="AlphaFoldDB" id="A0A834G087"/>